<feature type="domain" description="Radical SAM core" evidence="14">
    <location>
        <begin position="51"/>
        <end position="279"/>
    </location>
</feature>
<comment type="similarity">
    <text evidence="2 13">Belongs to the radical SAM superfamily. Biotin synthase family.</text>
</comment>
<comment type="catalytic activity">
    <reaction evidence="12 13">
        <text>(4R,5S)-dethiobiotin + (sulfur carrier)-SH + 2 reduced [2Fe-2S]-[ferredoxin] + 2 S-adenosyl-L-methionine = (sulfur carrier)-H + biotin + 2 5'-deoxyadenosine + 2 L-methionine + 2 oxidized [2Fe-2S]-[ferredoxin]</text>
        <dbReference type="Rhea" id="RHEA:22060"/>
        <dbReference type="Rhea" id="RHEA-COMP:10000"/>
        <dbReference type="Rhea" id="RHEA-COMP:10001"/>
        <dbReference type="Rhea" id="RHEA-COMP:14737"/>
        <dbReference type="Rhea" id="RHEA-COMP:14739"/>
        <dbReference type="ChEBI" id="CHEBI:17319"/>
        <dbReference type="ChEBI" id="CHEBI:29917"/>
        <dbReference type="ChEBI" id="CHEBI:33737"/>
        <dbReference type="ChEBI" id="CHEBI:33738"/>
        <dbReference type="ChEBI" id="CHEBI:57586"/>
        <dbReference type="ChEBI" id="CHEBI:57844"/>
        <dbReference type="ChEBI" id="CHEBI:59789"/>
        <dbReference type="ChEBI" id="CHEBI:64428"/>
        <dbReference type="ChEBI" id="CHEBI:149473"/>
        <dbReference type="EC" id="2.8.1.6"/>
    </reaction>
</comment>
<comment type="pathway">
    <text evidence="1 13">Cofactor biosynthesis; biotin biosynthesis; biotin from 7,8-diaminononanoate: step 2/2.</text>
</comment>
<comment type="cofactor">
    <cofactor evidence="13">
        <name>[2Fe-2S] cluster</name>
        <dbReference type="ChEBI" id="CHEBI:190135"/>
    </cofactor>
    <text evidence="13">Binds 1 [2Fe-2S] cluster. The cluster is coordinated with 3 cysteines and 1 arginine.</text>
</comment>
<dbReference type="Gene3D" id="3.20.20.70">
    <property type="entry name" value="Aldolase class I"/>
    <property type="match status" value="1"/>
</dbReference>
<reference evidence="15 16" key="1">
    <citation type="submission" date="2023-05" db="EMBL/GenBank/DDBJ databases">
        <title>Chelatococcus sp. nov., a moderately thermophilic bacterium isolated from hot spring microbial mat.</title>
        <authorList>
            <person name="Hu C.-J."/>
            <person name="Li W.-J."/>
        </authorList>
    </citation>
    <scope>NUCLEOTIDE SEQUENCE [LARGE SCALE GENOMIC DNA]</scope>
    <source>
        <strain evidence="15 16">SYSU G07232</strain>
    </source>
</reference>
<evidence type="ECO:0000256" key="9">
    <source>
        <dbReference type="ARBA" id="ARBA00022756"/>
    </source>
</evidence>
<gene>
    <name evidence="13 15" type="primary">bioB</name>
    <name evidence="15" type="ORF">QNA08_01865</name>
</gene>
<keyword evidence="6 13" id="KW-0949">S-adenosyl-L-methionine</keyword>
<evidence type="ECO:0000256" key="4">
    <source>
        <dbReference type="ARBA" id="ARBA00022485"/>
    </source>
</evidence>
<dbReference type="CDD" id="cd01335">
    <property type="entry name" value="Radical_SAM"/>
    <property type="match status" value="1"/>
</dbReference>
<feature type="binding site" evidence="13">
    <location>
        <position position="274"/>
    </location>
    <ligand>
        <name>[2Fe-2S] cluster</name>
        <dbReference type="ChEBI" id="CHEBI:190135"/>
    </ligand>
</feature>
<feature type="binding site" evidence="13">
    <location>
        <position position="70"/>
    </location>
    <ligand>
        <name>[4Fe-4S] cluster</name>
        <dbReference type="ChEBI" id="CHEBI:49883"/>
        <note>4Fe-4S-S-AdoMet</note>
    </ligand>
</feature>
<dbReference type="PIRSF" id="PIRSF001619">
    <property type="entry name" value="Biotin_synth"/>
    <property type="match status" value="1"/>
</dbReference>
<evidence type="ECO:0000256" key="8">
    <source>
        <dbReference type="ARBA" id="ARBA00022723"/>
    </source>
</evidence>
<evidence type="ECO:0000313" key="15">
    <source>
        <dbReference type="EMBL" id="MDJ1156987.1"/>
    </source>
</evidence>
<dbReference type="InterPro" id="IPR013785">
    <property type="entry name" value="Aldolase_TIM"/>
</dbReference>
<comment type="subunit">
    <text evidence="13">Homodimer.</text>
</comment>
<dbReference type="HAMAP" id="MF_01694">
    <property type="entry name" value="BioB"/>
    <property type="match status" value="1"/>
</dbReference>
<feature type="binding site" evidence="13">
    <location>
        <position position="73"/>
    </location>
    <ligand>
        <name>[4Fe-4S] cluster</name>
        <dbReference type="ChEBI" id="CHEBI:49883"/>
        <note>4Fe-4S-S-AdoMet</note>
    </ligand>
</feature>
<evidence type="ECO:0000256" key="13">
    <source>
        <dbReference type="HAMAP-Rule" id="MF_01694"/>
    </source>
</evidence>
<dbReference type="SFLD" id="SFLDF00272">
    <property type="entry name" value="biotin_synthase"/>
    <property type="match status" value="1"/>
</dbReference>
<dbReference type="NCBIfam" id="TIGR00433">
    <property type="entry name" value="bioB"/>
    <property type="match status" value="1"/>
</dbReference>
<dbReference type="GO" id="GO:0004076">
    <property type="term" value="F:biotin synthase activity"/>
    <property type="evidence" value="ECO:0007669"/>
    <property type="project" value="UniProtKB-EC"/>
</dbReference>
<keyword evidence="4 13" id="KW-0004">4Fe-4S</keyword>
<dbReference type="InterPro" id="IPR058240">
    <property type="entry name" value="rSAM_sf"/>
</dbReference>
<keyword evidence="16" id="KW-1185">Reference proteome</keyword>
<proteinExistence type="inferred from homology"/>
<dbReference type="InterPro" id="IPR024177">
    <property type="entry name" value="Biotin_synthase"/>
</dbReference>
<feature type="binding site" evidence="13">
    <location>
        <position position="110"/>
    </location>
    <ligand>
        <name>[2Fe-2S] cluster</name>
        <dbReference type="ChEBI" id="CHEBI:190135"/>
    </ligand>
</feature>
<evidence type="ECO:0000256" key="3">
    <source>
        <dbReference type="ARBA" id="ARBA00012236"/>
    </source>
</evidence>
<feature type="binding site" evidence="13">
    <location>
        <position position="201"/>
    </location>
    <ligand>
        <name>[2Fe-2S] cluster</name>
        <dbReference type="ChEBI" id="CHEBI:190135"/>
    </ligand>
</feature>
<dbReference type="InterPro" id="IPR007197">
    <property type="entry name" value="rSAM"/>
</dbReference>
<dbReference type="EMBL" id="JASJEV010000001">
    <property type="protein sequence ID" value="MDJ1156987.1"/>
    <property type="molecule type" value="Genomic_DNA"/>
</dbReference>
<comment type="caution">
    <text evidence="15">The sequence shown here is derived from an EMBL/GenBank/DDBJ whole genome shotgun (WGS) entry which is preliminary data.</text>
</comment>
<dbReference type="InterPro" id="IPR010722">
    <property type="entry name" value="BATS_dom"/>
</dbReference>
<name>A0ABT7AC87_9HYPH</name>
<dbReference type="SMART" id="SM00729">
    <property type="entry name" value="Elp3"/>
    <property type="match status" value="1"/>
</dbReference>
<dbReference type="SFLD" id="SFLDG01278">
    <property type="entry name" value="biotin_synthase_like"/>
    <property type="match status" value="1"/>
</dbReference>
<dbReference type="InterPro" id="IPR002684">
    <property type="entry name" value="Biotin_synth/BioAB"/>
</dbReference>
<evidence type="ECO:0000256" key="7">
    <source>
        <dbReference type="ARBA" id="ARBA00022714"/>
    </source>
</evidence>
<keyword evidence="8 13" id="KW-0479">Metal-binding</keyword>
<keyword evidence="7 13" id="KW-0001">2Fe-2S</keyword>
<keyword evidence="9 13" id="KW-0093">Biotin biosynthesis</keyword>
<accession>A0ABT7AC87</accession>
<evidence type="ECO:0000256" key="11">
    <source>
        <dbReference type="ARBA" id="ARBA00023014"/>
    </source>
</evidence>
<keyword evidence="10 13" id="KW-0408">Iron</keyword>
<evidence type="ECO:0000256" key="6">
    <source>
        <dbReference type="ARBA" id="ARBA00022691"/>
    </source>
</evidence>
<dbReference type="Pfam" id="PF04055">
    <property type="entry name" value="Radical_SAM"/>
    <property type="match status" value="1"/>
</dbReference>
<dbReference type="SFLD" id="SFLDG01060">
    <property type="entry name" value="BATS_domain_containing"/>
    <property type="match status" value="1"/>
</dbReference>
<dbReference type="PANTHER" id="PTHR22976">
    <property type="entry name" value="BIOTIN SYNTHASE"/>
    <property type="match status" value="1"/>
</dbReference>
<evidence type="ECO:0000256" key="10">
    <source>
        <dbReference type="ARBA" id="ARBA00023004"/>
    </source>
</evidence>
<evidence type="ECO:0000256" key="2">
    <source>
        <dbReference type="ARBA" id="ARBA00010765"/>
    </source>
</evidence>
<protein>
    <recommendedName>
        <fullName evidence="3 13">Biotin synthase</fullName>
        <ecNumber evidence="3 13">2.8.1.6</ecNumber>
    </recommendedName>
</protein>
<dbReference type="InterPro" id="IPR006638">
    <property type="entry name" value="Elp3/MiaA/NifB-like_rSAM"/>
</dbReference>
<dbReference type="SUPFAM" id="SSF102114">
    <property type="entry name" value="Radical SAM enzymes"/>
    <property type="match status" value="1"/>
</dbReference>
<dbReference type="PANTHER" id="PTHR22976:SF2">
    <property type="entry name" value="BIOTIN SYNTHASE, MITOCHONDRIAL"/>
    <property type="match status" value="1"/>
</dbReference>
<dbReference type="EC" id="2.8.1.6" evidence="3 13"/>
<evidence type="ECO:0000259" key="14">
    <source>
        <dbReference type="PROSITE" id="PS51918"/>
    </source>
</evidence>
<comment type="function">
    <text evidence="13">Catalyzes the conversion of dethiobiotin (DTB) to biotin by the insertion of a sulfur atom into dethiobiotin via a radical-based mechanism.</text>
</comment>
<comment type="cofactor">
    <cofactor evidence="13">
        <name>[4Fe-4S] cluster</name>
        <dbReference type="ChEBI" id="CHEBI:49883"/>
    </cofactor>
    <text evidence="13">Binds 1 [4Fe-4S] cluster. The cluster is coordinated with 3 cysteines and an exchangeable S-adenosyl-L-methionine.</text>
</comment>
<evidence type="ECO:0000256" key="12">
    <source>
        <dbReference type="ARBA" id="ARBA00051157"/>
    </source>
</evidence>
<feature type="binding site" evidence="13">
    <location>
        <position position="66"/>
    </location>
    <ligand>
        <name>[4Fe-4S] cluster</name>
        <dbReference type="ChEBI" id="CHEBI:49883"/>
        <note>4Fe-4S-S-AdoMet</note>
    </ligand>
</feature>
<dbReference type="PROSITE" id="PS51918">
    <property type="entry name" value="RADICAL_SAM"/>
    <property type="match status" value="1"/>
</dbReference>
<keyword evidence="5 13" id="KW-0808">Transferase</keyword>
<dbReference type="Proteomes" id="UP001321492">
    <property type="component" value="Unassembled WGS sequence"/>
</dbReference>
<sequence>MTEMTRTEGPIQHEEARHDWTRAEAEALHALPLPDLLFAAQQVHRRHFDATRVETASLLSIKTGGCPEDCGYCSQSAHYRTGVKATRLMDQDAVLAAAAAAKAAGAARFCMAAAWRNPKPRDLERVAAMVTAVKALGLETCATLGMLTPEQAGRLKDAGLDYYNHNVDTSPEYYAEIITTRTLDDRLETLANVRAAGLKVCCGGIVGLGEGQDDRVGMLLLLASLPEHPESVPLNLWNEVDGVPVKAQAERPDPIAFVRLVALARLMLPRSVIRLSAGRQYMSDELQTLCFLAGANSIFLGDILLTTKNPERQRDADLLARLGMRTGNGRA</sequence>
<evidence type="ECO:0000313" key="16">
    <source>
        <dbReference type="Proteomes" id="UP001321492"/>
    </source>
</evidence>
<dbReference type="SFLD" id="SFLDS00029">
    <property type="entry name" value="Radical_SAM"/>
    <property type="match status" value="1"/>
</dbReference>
<organism evidence="15 16">
    <name type="scientific">Chelatococcus albus</name>
    <dbReference type="NCBI Taxonomy" id="3047466"/>
    <lineage>
        <taxon>Bacteria</taxon>
        <taxon>Pseudomonadati</taxon>
        <taxon>Pseudomonadota</taxon>
        <taxon>Alphaproteobacteria</taxon>
        <taxon>Hyphomicrobiales</taxon>
        <taxon>Chelatococcaceae</taxon>
        <taxon>Chelatococcus</taxon>
    </lineage>
</organism>
<feature type="binding site" evidence="13">
    <location>
        <position position="141"/>
    </location>
    <ligand>
        <name>[2Fe-2S] cluster</name>
        <dbReference type="ChEBI" id="CHEBI:190135"/>
    </ligand>
</feature>
<evidence type="ECO:0000256" key="1">
    <source>
        <dbReference type="ARBA" id="ARBA00004942"/>
    </source>
</evidence>
<dbReference type="SMART" id="SM00876">
    <property type="entry name" value="BATS"/>
    <property type="match status" value="1"/>
</dbReference>
<dbReference type="Pfam" id="PF06968">
    <property type="entry name" value="BATS"/>
    <property type="match status" value="1"/>
</dbReference>
<evidence type="ECO:0000256" key="5">
    <source>
        <dbReference type="ARBA" id="ARBA00022679"/>
    </source>
</evidence>
<keyword evidence="11 13" id="KW-0411">Iron-sulfur</keyword>